<dbReference type="OrthoDB" id="9869779at2"/>
<dbReference type="RefSeq" id="WP_022757585.1">
    <property type="nucleotide sequence ID" value="NZ_FOGJ01000019.1"/>
</dbReference>
<dbReference type="EMBL" id="FOGJ01000019">
    <property type="protein sequence ID" value="SES11588.1"/>
    <property type="molecule type" value="Genomic_DNA"/>
</dbReference>
<evidence type="ECO:0000313" key="1">
    <source>
        <dbReference type="EMBL" id="SES11588.1"/>
    </source>
</evidence>
<name>A0A1H9UQG4_BUTFI</name>
<organism evidence="1 2">
    <name type="scientific">Butyrivibrio fibrisolvens</name>
    <dbReference type="NCBI Taxonomy" id="831"/>
    <lineage>
        <taxon>Bacteria</taxon>
        <taxon>Bacillati</taxon>
        <taxon>Bacillota</taxon>
        <taxon>Clostridia</taxon>
        <taxon>Lachnospirales</taxon>
        <taxon>Lachnospiraceae</taxon>
        <taxon>Butyrivibrio</taxon>
    </lineage>
</organism>
<accession>A0A1H9UQG4</accession>
<dbReference type="Proteomes" id="UP000182584">
    <property type="component" value="Unassembled WGS sequence"/>
</dbReference>
<dbReference type="AlphaFoldDB" id="A0A1H9UQG4"/>
<reference evidence="1 2" key="1">
    <citation type="submission" date="2016-10" db="EMBL/GenBank/DDBJ databases">
        <authorList>
            <person name="de Groot N.N."/>
        </authorList>
    </citation>
    <scope>NUCLEOTIDE SEQUENCE [LARGE SCALE GENOMIC DNA]</scope>
    <source>
        <strain evidence="1 2">AR40</strain>
    </source>
</reference>
<sequence length="60" mass="6818">MQATANQLKDAIMIHKKLGVSLPRKMTVDAYGKWLRAYTPMYVKEKSIGDIRDLIKGINP</sequence>
<proteinExistence type="predicted"/>
<evidence type="ECO:0000313" key="2">
    <source>
        <dbReference type="Proteomes" id="UP000182584"/>
    </source>
</evidence>
<gene>
    <name evidence="1" type="ORF">SAMN04487884_11951</name>
</gene>
<protein>
    <submittedName>
        <fullName evidence="1">Uncharacterized protein</fullName>
    </submittedName>
</protein>